<dbReference type="GO" id="GO:0004523">
    <property type="term" value="F:RNA-DNA hybrid ribonuclease activity"/>
    <property type="evidence" value="ECO:0007669"/>
    <property type="project" value="InterPro"/>
</dbReference>
<dbReference type="PANTHER" id="PTHR48475:SF1">
    <property type="entry name" value="RNASE H TYPE-1 DOMAIN-CONTAINING PROTEIN"/>
    <property type="match status" value="1"/>
</dbReference>
<reference evidence="2 3" key="1">
    <citation type="submission" date="2020-10" db="EMBL/GenBank/DDBJ databases">
        <title>Connecting structure to function with the recovery of over 1000 high-quality activated sludge metagenome-assembled genomes encoding full-length rRNA genes using long-read sequencing.</title>
        <authorList>
            <person name="Singleton C.M."/>
            <person name="Petriglieri F."/>
            <person name="Kristensen J.M."/>
            <person name="Kirkegaard R.H."/>
            <person name="Michaelsen T.Y."/>
            <person name="Andersen M.H."/>
            <person name="Karst S.M."/>
            <person name="Dueholm M.S."/>
            <person name="Nielsen P.H."/>
            <person name="Albertsen M."/>
        </authorList>
    </citation>
    <scope>NUCLEOTIDE SEQUENCE [LARGE SCALE GENOMIC DNA]</scope>
    <source>
        <strain evidence="2">EsbW_18-Q3-R4-48_BATAC.463</strain>
    </source>
</reference>
<evidence type="ECO:0000313" key="2">
    <source>
        <dbReference type="EMBL" id="MBK7416898.1"/>
    </source>
</evidence>
<dbReference type="InterPro" id="IPR012337">
    <property type="entry name" value="RNaseH-like_sf"/>
</dbReference>
<dbReference type="PROSITE" id="PS50879">
    <property type="entry name" value="RNASE_H_1"/>
    <property type="match status" value="1"/>
</dbReference>
<dbReference type="CDD" id="cd09279">
    <property type="entry name" value="RNase_HI_like"/>
    <property type="match status" value="1"/>
</dbReference>
<dbReference type="Proteomes" id="UP000739411">
    <property type="component" value="Unassembled WGS sequence"/>
</dbReference>
<dbReference type="PANTHER" id="PTHR48475">
    <property type="entry name" value="RIBONUCLEASE H"/>
    <property type="match status" value="1"/>
</dbReference>
<proteinExistence type="predicted"/>
<protein>
    <submittedName>
        <fullName evidence="2">Ribonuclease HI family protein</fullName>
    </submittedName>
</protein>
<evidence type="ECO:0000313" key="3">
    <source>
        <dbReference type="Proteomes" id="UP000739411"/>
    </source>
</evidence>
<dbReference type="InterPro" id="IPR036397">
    <property type="entry name" value="RNaseH_sf"/>
</dbReference>
<gene>
    <name evidence="2" type="ORF">IPJ38_19195</name>
</gene>
<evidence type="ECO:0000259" key="1">
    <source>
        <dbReference type="PROSITE" id="PS50879"/>
    </source>
</evidence>
<feature type="domain" description="RNase H type-1" evidence="1">
    <location>
        <begin position="2"/>
        <end position="133"/>
    </location>
</feature>
<dbReference type="GO" id="GO:0003676">
    <property type="term" value="F:nucleic acid binding"/>
    <property type="evidence" value="ECO:0007669"/>
    <property type="project" value="InterPro"/>
</dbReference>
<name>A0A935MS96_9RHOO</name>
<dbReference type="EMBL" id="JADJMS010000047">
    <property type="protein sequence ID" value="MBK7416898.1"/>
    <property type="molecule type" value="Genomic_DNA"/>
</dbReference>
<dbReference type="AlphaFoldDB" id="A0A935MS96"/>
<comment type="caution">
    <text evidence="2">The sequence shown here is derived from an EMBL/GenBank/DDBJ whole genome shotgun (WGS) entry which is preliminary data.</text>
</comment>
<sequence>MDNSTWHAWFDGATKHSNPGIRGIGAVLKGPAGQIVEIAQEIGEGTNNEAEYCALMAVMDAAVTAQVQNLIVYGDSQLVIKQVNGEWLINAPGLVPFCKTVLELKVLIPNVSIRWIPREENGEADALSKRAIGVAAPVPLDRSVWMKITEIGKPFGLSGVALGKRMDAAKLREGGKPTQLALEKGCALRVENNFGHDDFWHRKLLPAALREAMLLD</sequence>
<dbReference type="Pfam" id="PF13456">
    <property type="entry name" value="RVT_3"/>
    <property type="match status" value="1"/>
</dbReference>
<organism evidence="2 3">
    <name type="scientific">Candidatus Dechloromonas phosphorivorans</name>
    <dbReference type="NCBI Taxonomy" id="2899244"/>
    <lineage>
        <taxon>Bacteria</taxon>
        <taxon>Pseudomonadati</taxon>
        <taxon>Pseudomonadota</taxon>
        <taxon>Betaproteobacteria</taxon>
        <taxon>Rhodocyclales</taxon>
        <taxon>Azonexaceae</taxon>
        <taxon>Dechloromonas</taxon>
    </lineage>
</organism>
<dbReference type="Gene3D" id="3.30.420.10">
    <property type="entry name" value="Ribonuclease H-like superfamily/Ribonuclease H"/>
    <property type="match status" value="1"/>
</dbReference>
<accession>A0A935MS96</accession>
<dbReference type="SUPFAM" id="SSF53098">
    <property type="entry name" value="Ribonuclease H-like"/>
    <property type="match status" value="1"/>
</dbReference>
<dbReference type="InterPro" id="IPR002156">
    <property type="entry name" value="RNaseH_domain"/>
</dbReference>